<dbReference type="EMBL" id="JADGJQ010000041">
    <property type="protein sequence ID" value="KAJ3176434.1"/>
    <property type="molecule type" value="Genomic_DNA"/>
</dbReference>
<dbReference type="FunFam" id="3.20.20.70:FF:000159">
    <property type="entry name" value="tRNA-dihydrouridine synthase 4"/>
    <property type="match status" value="1"/>
</dbReference>
<evidence type="ECO:0000256" key="1">
    <source>
        <dbReference type="ARBA" id="ARBA00001917"/>
    </source>
</evidence>
<evidence type="ECO:0000256" key="15">
    <source>
        <dbReference type="ARBA" id="ARBA00060741"/>
    </source>
</evidence>
<evidence type="ECO:0000256" key="16">
    <source>
        <dbReference type="ARBA" id="ARBA00066483"/>
    </source>
</evidence>
<evidence type="ECO:0000256" key="18">
    <source>
        <dbReference type="ARBA" id="ARBA00078338"/>
    </source>
</evidence>
<evidence type="ECO:0000256" key="3">
    <source>
        <dbReference type="ARBA" id="ARBA00022643"/>
    </source>
</evidence>
<dbReference type="Pfam" id="PF01207">
    <property type="entry name" value="Dus"/>
    <property type="match status" value="1"/>
</dbReference>
<keyword evidence="6" id="KW-0521">NADP</keyword>
<evidence type="ECO:0000256" key="4">
    <source>
        <dbReference type="ARBA" id="ARBA00022664"/>
    </source>
</evidence>
<evidence type="ECO:0000256" key="2">
    <source>
        <dbReference type="ARBA" id="ARBA00022630"/>
    </source>
</evidence>
<dbReference type="PANTHER" id="PTHR11082">
    <property type="entry name" value="TRNA-DIHYDROURIDINE SYNTHASE"/>
    <property type="match status" value="1"/>
</dbReference>
<keyword evidence="7" id="KW-0560">Oxidoreductase</keyword>
<evidence type="ECO:0000259" key="20">
    <source>
        <dbReference type="Pfam" id="PF01207"/>
    </source>
</evidence>
<evidence type="ECO:0000256" key="13">
    <source>
        <dbReference type="ARBA" id="ARBA00051932"/>
    </source>
</evidence>
<evidence type="ECO:0000256" key="17">
    <source>
        <dbReference type="ARBA" id="ARBA00071722"/>
    </source>
</evidence>
<dbReference type="PROSITE" id="PS01136">
    <property type="entry name" value="UPF0034"/>
    <property type="match status" value="1"/>
</dbReference>
<protein>
    <recommendedName>
        <fullName evidence="17">tRNA-dihydrouridine(20a/20b) synthase [NAD(P)+]</fullName>
        <ecNumber evidence="16">1.3.1.90</ecNumber>
    </recommendedName>
    <alternativeName>
        <fullName evidence="18">tRNA-dihydrouridine synthase 4</fullName>
    </alternativeName>
</protein>
<dbReference type="InterPro" id="IPR018517">
    <property type="entry name" value="tRNA_hU_synthase_CS"/>
</dbReference>
<evidence type="ECO:0000256" key="6">
    <source>
        <dbReference type="ARBA" id="ARBA00022857"/>
    </source>
</evidence>
<evidence type="ECO:0000313" key="22">
    <source>
        <dbReference type="Proteomes" id="UP001212152"/>
    </source>
</evidence>
<dbReference type="GO" id="GO:0006397">
    <property type="term" value="P:mRNA processing"/>
    <property type="evidence" value="ECO:0007669"/>
    <property type="project" value="UniProtKB-KW"/>
</dbReference>
<keyword evidence="3" id="KW-0288">FMN</keyword>
<comment type="catalytic activity">
    <reaction evidence="11">
        <text>5,6-dihydrouridine(20b) in tRNA + NADP(+) = uridine(20b) in tRNA + NADPH + H(+)</text>
        <dbReference type="Rhea" id="RHEA:53356"/>
        <dbReference type="Rhea" id="RHEA-COMP:13537"/>
        <dbReference type="Rhea" id="RHEA-COMP:13538"/>
        <dbReference type="ChEBI" id="CHEBI:15378"/>
        <dbReference type="ChEBI" id="CHEBI:57783"/>
        <dbReference type="ChEBI" id="CHEBI:58349"/>
        <dbReference type="ChEBI" id="CHEBI:65315"/>
        <dbReference type="ChEBI" id="CHEBI:74443"/>
        <dbReference type="EC" id="1.3.1.90"/>
    </reaction>
    <physiologicalReaction direction="right-to-left" evidence="11">
        <dbReference type="Rhea" id="RHEA:53358"/>
    </physiologicalReaction>
</comment>
<dbReference type="EC" id="1.3.1.90" evidence="16"/>
<dbReference type="GO" id="GO:0102266">
    <property type="term" value="F:tRNA-dihydrouridine20a synthase activity"/>
    <property type="evidence" value="ECO:0007669"/>
    <property type="project" value="UniProtKB-EC"/>
</dbReference>
<evidence type="ECO:0000256" key="11">
    <source>
        <dbReference type="ARBA" id="ARBA00050434"/>
    </source>
</evidence>
<evidence type="ECO:0000256" key="19">
    <source>
        <dbReference type="SAM" id="MobiDB-lite"/>
    </source>
</evidence>
<name>A0AAD5TMQ1_9FUNG</name>
<comment type="catalytic activity">
    <reaction evidence="14">
        <text>5,6-dihydrouridine(20a) in tRNA + NADP(+) = uridine(20a) in tRNA + NADPH + H(+)</text>
        <dbReference type="Rhea" id="RHEA:53344"/>
        <dbReference type="Rhea" id="RHEA-COMP:13535"/>
        <dbReference type="Rhea" id="RHEA-COMP:13536"/>
        <dbReference type="ChEBI" id="CHEBI:15378"/>
        <dbReference type="ChEBI" id="CHEBI:57783"/>
        <dbReference type="ChEBI" id="CHEBI:58349"/>
        <dbReference type="ChEBI" id="CHEBI:65315"/>
        <dbReference type="ChEBI" id="CHEBI:74443"/>
        <dbReference type="EC" id="1.3.1.90"/>
    </reaction>
    <physiologicalReaction direction="right-to-left" evidence="14">
        <dbReference type="Rhea" id="RHEA:53346"/>
    </physiologicalReaction>
</comment>
<dbReference type="GO" id="GO:0050660">
    <property type="term" value="F:flavin adenine dinucleotide binding"/>
    <property type="evidence" value="ECO:0007669"/>
    <property type="project" value="InterPro"/>
</dbReference>
<comment type="cofactor">
    <cofactor evidence="1">
        <name>FMN</name>
        <dbReference type="ChEBI" id="CHEBI:58210"/>
    </cofactor>
</comment>
<keyword evidence="2" id="KW-0285">Flavoprotein</keyword>
<feature type="compositionally biased region" description="Low complexity" evidence="19">
    <location>
        <begin position="1"/>
        <end position="21"/>
    </location>
</feature>
<evidence type="ECO:0000256" key="5">
    <source>
        <dbReference type="ARBA" id="ARBA00022694"/>
    </source>
</evidence>
<evidence type="ECO:0000256" key="12">
    <source>
        <dbReference type="ARBA" id="ARBA00051779"/>
    </source>
</evidence>
<accession>A0AAD5TMQ1</accession>
<comment type="catalytic activity">
    <reaction evidence="10">
        <text>a 5,6-dihydrouridine in mRNA + NADP(+) = a uridine in mRNA + NADPH + H(+)</text>
        <dbReference type="Rhea" id="RHEA:69855"/>
        <dbReference type="Rhea" id="RHEA-COMP:14658"/>
        <dbReference type="Rhea" id="RHEA-COMP:17789"/>
        <dbReference type="ChEBI" id="CHEBI:15378"/>
        <dbReference type="ChEBI" id="CHEBI:57783"/>
        <dbReference type="ChEBI" id="CHEBI:58349"/>
        <dbReference type="ChEBI" id="CHEBI:65315"/>
        <dbReference type="ChEBI" id="CHEBI:74443"/>
    </reaction>
    <physiologicalReaction direction="right-to-left" evidence="10">
        <dbReference type="Rhea" id="RHEA:69857"/>
    </physiologicalReaction>
</comment>
<sequence>MSSPQASSYQQPPQPPSSYSSHAHHLHGLHYSRRDVDGDSVPMSPDDAEDNYGPTHIPPPKSAVTLMREAKERKGSDGYMAICAPMVRYSKLPFRELVRTYGVDLAYTPMILADVYKHSVYSRDLEFRTNAADSPVVVQFAASTGVDLADAAELAAPYSNGVDLNCGCPQRWAISEKIGSYLMEDPERVRDMVRQVKARVGGMRMADGEPYPVSVKIRVHADPRRTVEFVKRAESVGVDWVTVHGRTAKQRSTEPVDLDAIKLVKENASVPVFANGDVFSLEDADRIVAHTRADGVMAARGLLENPALFAGYKHTPMSAVQDFVRLSTAYGSVHFIFHHHLMYMLESSMSRAEKKTFNILSSGPAIIDYLQGHYGLDFSKRT</sequence>
<comment type="catalytic activity">
    <reaction evidence="13">
        <text>5,6-dihydrouridine(20b) in tRNA + NAD(+) = uridine(20b) in tRNA + NADH + H(+)</text>
        <dbReference type="Rhea" id="RHEA:53352"/>
        <dbReference type="Rhea" id="RHEA-COMP:13537"/>
        <dbReference type="Rhea" id="RHEA-COMP:13538"/>
        <dbReference type="ChEBI" id="CHEBI:15378"/>
        <dbReference type="ChEBI" id="CHEBI:57540"/>
        <dbReference type="ChEBI" id="CHEBI:57945"/>
        <dbReference type="ChEBI" id="CHEBI:65315"/>
        <dbReference type="ChEBI" id="CHEBI:74443"/>
        <dbReference type="EC" id="1.3.1.90"/>
    </reaction>
    <physiologicalReaction direction="right-to-left" evidence="13">
        <dbReference type="Rhea" id="RHEA:53354"/>
    </physiologicalReaction>
</comment>
<dbReference type="PANTHER" id="PTHR11082:SF31">
    <property type="entry name" value="TRNA-DIHYDROURIDINE(20A_20B) SYNTHASE [NAD(P)+]-LIKE"/>
    <property type="match status" value="1"/>
</dbReference>
<proteinExistence type="inferred from homology"/>
<keyword evidence="8" id="KW-0520">NAD</keyword>
<comment type="catalytic activity">
    <reaction evidence="12">
        <text>5,6-dihydrouridine(20a) in tRNA + NAD(+) = uridine(20a) in tRNA + NADH + H(+)</text>
        <dbReference type="Rhea" id="RHEA:53348"/>
        <dbReference type="Rhea" id="RHEA-COMP:13535"/>
        <dbReference type="Rhea" id="RHEA-COMP:13536"/>
        <dbReference type="ChEBI" id="CHEBI:15378"/>
        <dbReference type="ChEBI" id="CHEBI:57540"/>
        <dbReference type="ChEBI" id="CHEBI:57945"/>
        <dbReference type="ChEBI" id="CHEBI:65315"/>
        <dbReference type="ChEBI" id="CHEBI:74443"/>
        <dbReference type="EC" id="1.3.1.90"/>
    </reaction>
    <physiologicalReaction direction="right-to-left" evidence="12">
        <dbReference type="Rhea" id="RHEA:53350"/>
    </physiologicalReaction>
</comment>
<gene>
    <name evidence="21" type="primary">DUS4L</name>
    <name evidence="21" type="ORF">HDU87_005303</name>
</gene>
<comment type="catalytic activity">
    <reaction evidence="9">
        <text>a 5,6-dihydrouridine in mRNA + NAD(+) = a uridine in mRNA + NADH + H(+)</text>
        <dbReference type="Rhea" id="RHEA:69851"/>
        <dbReference type="Rhea" id="RHEA-COMP:14658"/>
        <dbReference type="Rhea" id="RHEA-COMP:17789"/>
        <dbReference type="ChEBI" id="CHEBI:15378"/>
        <dbReference type="ChEBI" id="CHEBI:57540"/>
        <dbReference type="ChEBI" id="CHEBI:57945"/>
        <dbReference type="ChEBI" id="CHEBI:65315"/>
        <dbReference type="ChEBI" id="CHEBI:74443"/>
    </reaction>
    <physiologicalReaction direction="right-to-left" evidence="9">
        <dbReference type="Rhea" id="RHEA:69853"/>
    </physiologicalReaction>
</comment>
<keyword evidence="4" id="KW-0507">mRNA processing</keyword>
<evidence type="ECO:0000256" key="7">
    <source>
        <dbReference type="ARBA" id="ARBA00023002"/>
    </source>
</evidence>
<evidence type="ECO:0000256" key="10">
    <source>
        <dbReference type="ARBA" id="ARBA00049447"/>
    </source>
</evidence>
<dbReference type="CDD" id="cd02801">
    <property type="entry name" value="DUS_like_FMN"/>
    <property type="match status" value="1"/>
</dbReference>
<comment type="similarity">
    <text evidence="15">Belongs to the Dus family. Dus4 subfamily.</text>
</comment>
<feature type="domain" description="DUS-like FMN-binding" evidence="20">
    <location>
        <begin position="83"/>
        <end position="348"/>
    </location>
</feature>
<dbReference type="GO" id="GO:0102267">
    <property type="term" value="F:tRNA-dihydrouridine20b synthase activity"/>
    <property type="evidence" value="ECO:0007669"/>
    <property type="project" value="UniProtKB-ARBA"/>
</dbReference>
<evidence type="ECO:0000313" key="21">
    <source>
        <dbReference type="EMBL" id="KAJ3176434.1"/>
    </source>
</evidence>
<dbReference type="SUPFAM" id="SSF51395">
    <property type="entry name" value="FMN-linked oxidoreductases"/>
    <property type="match status" value="1"/>
</dbReference>
<evidence type="ECO:0000256" key="9">
    <source>
        <dbReference type="ARBA" id="ARBA00048342"/>
    </source>
</evidence>
<keyword evidence="22" id="KW-1185">Reference proteome</keyword>
<evidence type="ECO:0000256" key="8">
    <source>
        <dbReference type="ARBA" id="ARBA00023027"/>
    </source>
</evidence>
<keyword evidence="5" id="KW-0819">tRNA processing</keyword>
<dbReference type="AlphaFoldDB" id="A0AAD5TMQ1"/>
<dbReference type="Proteomes" id="UP001212152">
    <property type="component" value="Unassembled WGS sequence"/>
</dbReference>
<reference evidence="21" key="1">
    <citation type="submission" date="2020-05" db="EMBL/GenBank/DDBJ databases">
        <title>Phylogenomic resolution of chytrid fungi.</title>
        <authorList>
            <person name="Stajich J.E."/>
            <person name="Amses K."/>
            <person name="Simmons R."/>
            <person name="Seto K."/>
            <person name="Myers J."/>
            <person name="Bonds A."/>
            <person name="Quandt C.A."/>
            <person name="Barry K."/>
            <person name="Liu P."/>
            <person name="Grigoriev I."/>
            <person name="Longcore J.E."/>
            <person name="James T.Y."/>
        </authorList>
    </citation>
    <scope>NUCLEOTIDE SEQUENCE</scope>
    <source>
        <strain evidence="21">JEL0379</strain>
    </source>
</reference>
<feature type="compositionally biased region" description="Basic residues" evidence="19">
    <location>
        <begin position="22"/>
        <end position="31"/>
    </location>
</feature>
<dbReference type="InterPro" id="IPR035587">
    <property type="entry name" value="DUS-like_FMN-bd"/>
</dbReference>
<dbReference type="InterPro" id="IPR013785">
    <property type="entry name" value="Aldolase_TIM"/>
</dbReference>
<dbReference type="Gene3D" id="3.20.20.70">
    <property type="entry name" value="Aldolase class I"/>
    <property type="match status" value="1"/>
</dbReference>
<feature type="region of interest" description="Disordered" evidence="19">
    <location>
        <begin position="1"/>
        <end position="61"/>
    </location>
</feature>
<evidence type="ECO:0000256" key="14">
    <source>
        <dbReference type="ARBA" id="ARBA00052996"/>
    </source>
</evidence>
<organism evidence="21 22">
    <name type="scientific">Geranomyces variabilis</name>
    <dbReference type="NCBI Taxonomy" id="109894"/>
    <lineage>
        <taxon>Eukaryota</taxon>
        <taxon>Fungi</taxon>
        <taxon>Fungi incertae sedis</taxon>
        <taxon>Chytridiomycota</taxon>
        <taxon>Chytridiomycota incertae sedis</taxon>
        <taxon>Chytridiomycetes</taxon>
        <taxon>Spizellomycetales</taxon>
        <taxon>Powellomycetaceae</taxon>
        <taxon>Geranomyces</taxon>
    </lineage>
</organism>
<comment type="caution">
    <text evidence="21">The sequence shown here is derived from an EMBL/GenBank/DDBJ whole genome shotgun (WGS) entry which is preliminary data.</text>
</comment>